<dbReference type="AlphaFoldDB" id="A0AAN6RW22"/>
<keyword evidence="3" id="KW-0256">Endoplasmic reticulum</keyword>
<organism evidence="8 9">
    <name type="scientific">Staphylotrichum tortipilum</name>
    <dbReference type="NCBI Taxonomy" id="2831512"/>
    <lineage>
        <taxon>Eukaryota</taxon>
        <taxon>Fungi</taxon>
        <taxon>Dikarya</taxon>
        <taxon>Ascomycota</taxon>
        <taxon>Pezizomycotina</taxon>
        <taxon>Sordariomycetes</taxon>
        <taxon>Sordariomycetidae</taxon>
        <taxon>Sordariales</taxon>
        <taxon>Chaetomiaceae</taxon>
        <taxon>Staphylotrichum</taxon>
    </lineage>
</organism>
<evidence type="ECO:0000313" key="9">
    <source>
        <dbReference type="Proteomes" id="UP001303889"/>
    </source>
</evidence>
<dbReference type="InterPro" id="IPR039794">
    <property type="entry name" value="Gtb1-like"/>
</dbReference>
<evidence type="ECO:0000313" key="8">
    <source>
        <dbReference type="EMBL" id="KAK3904221.1"/>
    </source>
</evidence>
<keyword evidence="9" id="KW-1185">Reference proteome</keyword>
<feature type="domain" description="MRH" evidence="7">
    <location>
        <begin position="435"/>
        <end position="549"/>
    </location>
</feature>
<dbReference type="EMBL" id="MU855407">
    <property type="protein sequence ID" value="KAK3904221.1"/>
    <property type="molecule type" value="Genomic_DNA"/>
</dbReference>
<reference evidence="8" key="2">
    <citation type="submission" date="2023-05" db="EMBL/GenBank/DDBJ databases">
        <authorList>
            <consortium name="Lawrence Berkeley National Laboratory"/>
            <person name="Steindorff A."/>
            <person name="Hensen N."/>
            <person name="Bonometti L."/>
            <person name="Westerberg I."/>
            <person name="Brannstrom I.O."/>
            <person name="Guillou S."/>
            <person name="Cros-Aarteil S."/>
            <person name="Calhoun S."/>
            <person name="Haridas S."/>
            <person name="Kuo A."/>
            <person name="Mondo S."/>
            <person name="Pangilinan J."/>
            <person name="Riley R."/>
            <person name="Labutti K."/>
            <person name="Andreopoulos B."/>
            <person name="Lipzen A."/>
            <person name="Chen C."/>
            <person name="Yanf M."/>
            <person name="Daum C."/>
            <person name="Ng V."/>
            <person name="Clum A."/>
            <person name="Ohm R."/>
            <person name="Martin F."/>
            <person name="Silar P."/>
            <person name="Natvig D."/>
            <person name="Lalanne C."/>
            <person name="Gautier V."/>
            <person name="Ament-Velasquez S.L."/>
            <person name="Kruys A."/>
            <person name="Hutchinson M.I."/>
            <person name="Powell A.J."/>
            <person name="Barry K."/>
            <person name="Miller A.N."/>
            <person name="Grigoriev I.V."/>
            <person name="Debuchy R."/>
            <person name="Gladieux P."/>
            <person name="Thoren M.H."/>
            <person name="Johannesson H."/>
        </authorList>
    </citation>
    <scope>NUCLEOTIDE SEQUENCE</scope>
    <source>
        <strain evidence="8">CBS 103.79</strain>
    </source>
</reference>
<dbReference type="GO" id="GO:0017177">
    <property type="term" value="C:glucosidase II complex"/>
    <property type="evidence" value="ECO:0007669"/>
    <property type="project" value="TreeGrafter"/>
</dbReference>
<feature type="chain" id="PRO_5042976376" description="Glucosidase 2 subunit beta" evidence="6">
    <location>
        <begin position="20"/>
        <end position="561"/>
    </location>
</feature>
<dbReference type="Pfam" id="PF13015">
    <property type="entry name" value="PRKCSH_1"/>
    <property type="match status" value="1"/>
</dbReference>
<keyword evidence="5" id="KW-0175">Coiled coil</keyword>
<dbReference type="Proteomes" id="UP001303889">
    <property type="component" value="Unassembled WGS sequence"/>
</dbReference>
<dbReference type="InterPro" id="IPR044865">
    <property type="entry name" value="MRH_dom"/>
</dbReference>
<dbReference type="PANTHER" id="PTHR12630">
    <property type="entry name" value="N-LINKED OLIGOSACCHARIDE PROCESSING"/>
    <property type="match status" value="1"/>
</dbReference>
<dbReference type="InterPro" id="IPR036607">
    <property type="entry name" value="PRKCSH"/>
</dbReference>
<name>A0AAN6RW22_9PEZI</name>
<reference evidence="8" key="1">
    <citation type="journal article" date="2023" name="Mol. Phylogenet. Evol.">
        <title>Genome-scale phylogeny and comparative genomics of the fungal order Sordariales.</title>
        <authorList>
            <person name="Hensen N."/>
            <person name="Bonometti L."/>
            <person name="Westerberg I."/>
            <person name="Brannstrom I.O."/>
            <person name="Guillou S."/>
            <person name="Cros-Aarteil S."/>
            <person name="Calhoun S."/>
            <person name="Haridas S."/>
            <person name="Kuo A."/>
            <person name="Mondo S."/>
            <person name="Pangilinan J."/>
            <person name="Riley R."/>
            <person name="LaButti K."/>
            <person name="Andreopoulos B."/>
            <person name="Lipzen A."/>
            <person name="Chen C."/>
            <person name="Yan M."/>
            <person name="Daum C."/>
            <person name="Ng V."/>
            <person name="Clum A."/>
            <person name="Steindorff A."/>
            <person name="Ohm R.A."/>
            <person name="Martin F."/>
            <person name="Silar P."/>
            <person name="Natvig D.O."/>
            <person name="Lalanne C."/>
            <person name="Gautier V."/>
            <person name="Ament-Velasquez S.L."/>
            <person name="Kruys A."/>
            <person name="Hutchinson M.I."/>
            <person name="Powell A.J."/>
            <person name="Barry K."/>
            <person name="Miller A.N."/>
            <person name="Grigoriev I.V."/>
            <person name="Debuchy R."/>
            <person name="Gladieux P."/>
            <person name="Hiltunen Thoren M."/>
            <person name="Johannesson H."/>
        </authorList>
    </citation>
    <scope>NUCLEOTIDE SEQUENCE</scope>
    <source>
        <strain evidence="8">CBS 103.79</strain>
    </source>
</reference>
<evidence type="ECO:0000256" key="5">
    <source>
        <dbReference type="SAM" id="Coils"/>
    </source>
</evidence>
<dbReference type="PROSITE" id="PS51914">
    <property type="entry name" value="MRH"/>
    <property type="match status" value="1"/>
</dbReference>
<evidence type="ECO:0000256" key="3">
    <source>
        <dbReference type="ARBA" id="ARBA00022824"/>
    </source>
</evidence>
<dbReference type="InterPro" id="IPR009011">
    <property type="entry name" value="Man6P_isomerase_rcpt-bd_dom_sf"/>
</dbReference>
<sequence length="561" mass="62283">MRRTGALALLSALAQGTLTAASNSPRGVGPEFAKFYTSKSTFACIGNPSTVLESFQVNDNSCDCPDGSDEPGTAACAYLDTLSPEQPLPGSATGTTNTTTALPGFWCSNVGHVGSYIPFMYVNDGVCDYELCCDGGDEFARVGGIRCENRCEAIGKEHRRLEAERRQSKERSAKRRRTMIKEAHELRRRVEAKIVALKSELEKLEVEKGELQKKYEEVERSERNRVVKVDGQGGKLGILVGLAKARVSELRNALDKLLDQRDDLQDRVEQLEDILTKFKDEYNPNFNDEGVKAAVKSWEDYAAGQASEKKSDLADSDIMELLKEDGETSGVNWAEFENSDASDADVVYNWEAYLPRSASDFIHDKINVLRTWAIDNGIIADNRAAQGESRLVTAARDALEAAKNSISSKTATMEEQKRDLEKDYGLDDIFRALKGKCISTDSGEYEYEICWLERTTQKSKKGHGNTNMGNFVRIDKELADEAERADGKSLGKGERLVLRYENGQGCWNGPNRRTDVWLVCAETDELWRVSESEKCVYKMEVGTPAACDEVQEPGAQAKDEL</sequence>
<protein>
    <recommendedName>
        <fullName evidence="1">Glucosidase 2 subunit beta</fullName>
    </recommendedName>
</protein>
<evidence type="ECO:0000256" key="6">
    <source>
        <dbReference type="SAM" id="SignalP"/>
    </source>
</evidence>
<keyword evidence="4" id="KW-1015">Disulfide bond</keyword>
<accession>A0AAN6RW22</accession>
<feature type="signal peptide" evidence="6">
    <location>
        <begin position="1"/>
        <end position="19"/>
    </location>
</feature>
<evidence type="ECO:0000256" key="2">
    <source>
        <dbReference type="ARBA" id="ARBA00022729"/>
    </source>
</evidence>
<dbReference type="GO" id="GO:0006491">
    <property type="term" value="P:N-glycan processing"/>
    <property type="evidence" value="ECO:0007669"/>
    <property type="project" value="TreeGrafter"/>
</dbReference>
<proteinExistence type="predicted"/>
<keyword evidence="2 6" id="KW-0732">Signal</keyword>
<dbReference type="SUPFAM" id="SSF50911">
    <property type="entry name" value="Mannose 6-phosphate receptor domain"/>
    <property type="match status" value="1"/>
</dbReference>
<dbReference type="Pfam" id="PF12999">
    <property type="entry name" value="PRKCSH-like"/>
    <property type="match status" value="2"/>
</dbReference>
<gene>
    <name evidence="8" type="ORF">C8A05DRAFT_13874</name>
</gene>
<evidence type="ECO:0000259" key="7">
    <source>
        <dbReference type="PROSITE" id="PS51914"/>
    </source>
</evidence>
<evidence type="ECO:0000256" key="1">
    <source>
        <dbReference type="ARBA" id="ARBA00022387"/>
    </source>
</evidence>
<evidence type="ECO:0000256" key="4">
    <source>
        <dbReference type="ARBA" id="ARBA00023157"/>
    </source>
</evidence>
<dbReference type="Gene3D" id="2.70.130.10">
    <property type="entry name" value="Mannose-6-phosphate receptor binding domain"/>
    <property type="match status" value="1"/>
</dbReference>
<dbReference type="PANTHER" id="PTHR12630:SF1">
    <property type="entry name" value="GLUCOSIDASE 2 SUBUNIT BETA"/>
    <property type="match status" value="1"/>
</dbReference>
<feature type="coiled-coil region" evidence="5">
    <location>
        <begin position="151"/>
        <end position="281"/>
    </location>
</feature>
<comment type="caution">
    <text evidence="8">The sequence shown here is derived from an EMBL/GenBank/DDBJ whole genome shotgun (WGS) entry which is preliminary data.</text>
</comment>
<dbReference type="InterPro" id="IPR028146">
    <property type="entry name" value="PRKCSH_N"/>
</dbReference>